<dbReference type="PROSITE" id="PS50885">
    <property type="entry name" value="HAMP"/>
    <property type="match status" value="1"/>
</dbReference>
<evidence type="ECO:0000256" key="9">
    <source>
        <dbReference type="ARBA" id="ARBA00022840"/>
    </source>
</evidence>
<dbReference type="Gene3D" id="3.30.565.10">
    <property type="entry name" value="Histidine kinase-like ATPase, C-terminal domain"/>
    <property type="match status" value="1"/>
</dbReference>
<dbReference type="PROSITE" id="PS50109">
    <property type="entry name" value="HIS_KIN"/>
    <property type="match status" value="1"/>
</dbReference>
<keyword evidence="12" id="KW-0175">Coiled coil</keyword>
<name>A0A4S4BPD0_9BACL</name>
<evidence type="ECO:0000256" key="13">
    <source>
        <dbReference type="SAM" id="Phobius"/>
    </source>
</evidence>
<keyword evidence="6" id="KW-0808">Transferase</keyword>
<accession>A0A4S4BPD0</accession>
<feature type="transmembrane region" description="Helical" evidence="13">
    <location>
        <begin position="312"/>
        <end position="332"/>
    </location>
</feature>
<evidence type="ECO:0000256" key="4">
    <source>
        <dbReference type="ARBA" id="ARBA00022475"/>
    </source>
</evidence>
<dbReference type="InterPro" id="IPR005467">
    <property type="entry name" value="His_kinase_dom"/>
</dbReference>
<dbReference type="EC" id="2.7.13.3" evidence="3"/>
<feature type="transmembrane region" description="Helical" evidence="13">
    <location>
        <begin position="20"/>
        <end position="43"/>
    </location>
</feature>
<dbReference type="SMART" id="SM00304">
    <property type="entry name" value="HAMP"/>
    <property type="match status" value="1"/>
</dbReference>
<feature type="domain" description="Histidine kinase" evidence="14">
    <location>
        <begin position="492"/>
        <end position="602"/>
    </location>
</feature>
<dbReference type="Pfam" id="PF02518">
    <property type="entry name" value="HATPase_c"/>
    <property type="match status" value="1"/>
</dbReference>
<protein>
    <recommendedName>
        <fullName evidence="3">histidine kinase</fullName>
        <ecNumber evidence="3">2.7.13.3</ecNumber>
    </recommendedName>
</protein>
<dbReference type="InterPro" id="IPR050640">
    <property type="entry name" value="Bact_2-comp_sensor_kinase"/>
</dbReference>
<keyword evidence="13" id="KW-1133">Transmembrane helix</keyword>
<keyword evidence="5" id="KW-0597">Phosphoprotein</keyword>
<evidence type="ECO:0000256" key="1">
    <source>
        <dbReference type="ARBA" id="ARBA00000085"/>
    </source>
</evidence>
<dbReference type="SUPFAM" id="SSF158472">
    <property type="entry name" value="HAMP domain-like"/>
    <property type="match status" value="1"/>
</dbReference>
<dbReference type="InterPro" id="IPR003660">
    <property type="entry name" value="HAMP_dom"/>
</dbReference>
<dbReference type="AlphaFoldDB" id="A0A4S4BPD0"/>
<evidence type="ECO:0000259" key="14">
    <source>
        <dbReference type="PROSITE" id="PS50109"/>
    </source>
</evidence>
<dbReference type="GO" id="GO:0005886">
    <property type="term" value="C:plasma membrane"/>
    <property type="evidence" value="ECO:0007669"/>
    <property type="project" value="UniProtKB-SubCell"/>
</dbReference>
<keyword evidence="13" id="KW-0812">Transmembrane</keyword>
<feature type="coiled-coil region" evidence="12">
    <location>
        <begin position="373"/>
        <end position="400"/>
    </location>
</feature>
<organism evidence="16 17">
    <name type="scientific">Cohnella fermenti</name>
    <dbReference type="NCBI Taxonomy" id="2565925"/>
    <lineage>
        <taxon>Bacteria</taxon>
        <taxon>Bacillati</taxon>
        <taxon>Bacillota</taxon>
        <taxon>Bacilli</taxon>
        <taxon>Bacillales</taxon>
        <taxon>Paenibacillaceae</taxon>
        <taxon>Cohnella</taxon>
    </lineage>
</organism>
<evidence type="ECO:0000256" key="11">
    <source>
        <dbReference type="ARBA" id="ARBA00023136"/>
    </source>
</evidence>
<keyword evidence="17" id="KW-1185">Reference proteome</keyword>
<gene>
    <name evidence="16" type="ORF">E6C55_25585</name>
</gene>
<comment type="caution">
    <text evidence="16">The sequence shown here is derived from an EMBL/GenBank/DDBJ whole genome shotgun (WGS) entry which is preliminary data.</text>
</comment>
<evidence type="ECO:0000256" key="12">
    <source>
        <dbReference type="SAM" id="Coils"/>
    </source>
</evidence>
<dbReference type="Pfam" id="PF06580">
    <property type="entry name" value="His_kinase"/>
    <property type="match status" value="1"/>
</dbReference>
<keyword evidence="9" id="KW-0067">ATP-binding</keyword>
<dbReference type="PANTHER" id="PTHR34220">
    <property type="entry name" value="SENSOR HISTIDINE KINASE YPDA"/>
    <property type="match status" value="1"/>
</dbReference>
<comment type="subcellular location">
    <subcellularLocation>
        <location evidence="2">Cell membrane</location>
        <topology evidence="2">Multi-pass membrane protein</topology>
    </subcellularLocation>
</comment>
<dbReference type="SUPFAM" id="SSF55874">
    <property type="entry name" value="ATPase domain of HSP90 chaperone/DNA topoisomerase II/histidine kinase"/>
    <property type="match status" value="1"/>
</dbReference>
<dbReference type="SMART" id="SM00387">
    <property type="entry name" value="HATPase_c"/>
    <property type="match status" value="1"/>
</dbReference>
<dbReference type="PANTHER" id="PTHR34220:SF7">
    <property type="entry name" value="SENSOR HISTIDINE KINASE YPDA"/>
    <property type="match status" value="1"/>
</dbReference>
<feature type="domain" description="HAMP" evidence="15">
    <location>
        <begin position="333"/>
        <end position="385"/>
    </location>
</feature>
<proteinExistence type="predicted"/>
<comment type="catalytic activity">
    <reaction evidence="1">
        <text>ATP + protein L-histidine = ADP + protein N-phospho-L-histidine.</text>
        <dbReference type="EC" id="2.7.13.3"/>
    </reaction>
</comment>
<dbReference type="Proteomes" id="UP000310636">
    <property type="component" value="Unassembled WGS sequence"/>
</dbReference>
<dbReference type="CDD" id="cd06225">
    <property type="entry name" value="HAMP"/>
    <property type="match status" value="1"/>
</dbReference>
<dbReference type="EMBL" id="SSOB01000041">
    <property type="protein sequence ID" value="THF74417.1"/>
    <property type="molecule type" value="Genomic_DNA"/>
</dbReference>
<evidence type="ECO:0000256" key="8">
    <source>
        <dbReference type="ARBA" id="ARBA00022777"/>
    </source>
</evidence>
<dbReference type="GO" id="GO:0005524">
    <property type="term" value="F:ATP binding"/>
    <property type="evidence" value="ECO:0007669"/>
    <property type="project" value="UniProtKB-KW"/>
</dbReference>
<sequence length="604" mass="68654">MNRAAKWFNRTFRTTLSGQLVASFLGMFLLIFAVSSGAAYVVILNMLKTNAIENNERQFSQLAYNLDDFAEEVDQISRQLVLGTDLQKLIEYGSVPDVDRMTEVVAAFRNFSQVLINYPYVRAISFYGADGYIMHSNKSTNGTQFDADSQTYLFYRTEIYEKVRSKKQALVWFGGMQETQFDIAPEDSPRSPKLEDYYMTAARSVTANGKTGTLMIHVDMRQFTDIYNHGLRTSSNELYMMDTDDAIVSHRDPERIGQHVDGLKMPTDGQFASQELGGVQFTTYMIDSLGFVLVNEIPVSAFIKDILTLRQVMLTTFAFSLLSAFFLSRFWIRRLTRPMSRLTTAMKKLEQGKLGVTFDLELHNELGIMIRQFNMMSRSIAELVEQKESIQEEKRKLELGALQAQINPHFFYNTLNTIKWMALVIKADNIAESVTTLSNLLHPTFRSTDILCTLQEEVDYIDNYIHIMNYRFAGGVKLKKRIPESLKNCQVLRFLLQPLVENAILHGLDGRSGGEITILADDHPVGIVIEVKDNGNGMSEERLQEVQASIAKGGETGSRETGIGLRNVHRRIQLHFGDTYQLQIDCQPMEGMNVRLLLPKVQKS</sequence>
<reference evidence="16 17" key="1">
    <citation type="submission" date="2019-04" db="EMBL/GenBank/DDBJ databases">
        <title>Cohnella sp. nov. isolated from preserved vegetables.</title>
        <authorList>
            <person name="Lin S.-Y."/>
            <person name="Hung M.-H."/>
            <person name="Young C.-C."/>
        </authorList>
    </citation>
    <scope>NUCLEOTIDE SEQUENCE [LARGE SCALE GENOMIC DNA]</scope>
    <source>
        <strain evidence="16 17">CC-MHH1044</strain>
    </source>
</reference>
<dbReference type="InterPro" id="IPR036890">
    <property type="entry name" value="HATPase_C_sf"/>
</dbReference>
<dbReference type="Gene3D" id="6.10.340.10">
    <property type="match status" value="1"/>
</dbReference>
<evidence type="ECO:0000313" key="17">
    <source>
        <dbReference type="Proteomes" id="UP000310636"/>
    </source>
</evidence>
<dbReference type="InterPro" id="IPR010559">
    <property type="entry name" value="Sig_transdc_His_kin_internal"/>
</dbReference>
<keyword evidence="11 13" id="KW-0472">Membrane</keyword>
<keyword evidence="4" id="KW-1003">Cell membrane</keyword>
<dbReference type="OrthoDB" id="2509008at2"/>
<evidence type="ECO:0000313" key="16">
    <source>
        <dbReference type="EMBL" id="THF74417.1"/>
    </source>
</evidence>
<evidence type="ECO:0000256" key="5">
    <source>
        <dbReference type="ARBA" id="ARBA00022553"/>
    </source>
</evidence>
<dbReference type="InterPro" id="IPR003594">
    <property type="entry name" value="HATPase_dom"/>
</dbReference>
<evidence type="ECO:0000256" key="2">
    <source>
        <dbReference type="ARBA" id="ARBA00004651"/>
    </source>
</evidence>
<evidence type="ECO:0000256" key="7">
    <source>
        <dbReference type="ARBA" id="ARBA00022741"/>
    </source>
</evidence>
<evidence type="ECO:0000256" key="3">
    <source>
        <dbReference type="ARBA" id="ARBA00012438"/>
    </source>
</evidence>
<dbReference type="GO" id="GO:0000155">
    <property type="term" value="F:phosphorelay sensor kinase activity"/>
    <property type="evidence" value="ECO:0007669"/>
    <property type="project" value="InterPro"/>
</dbReference>
<keyword evidence="7" id="KW-0547">Nucleotide-binding</keyword>
<keyword evidence="8 16" id="KW-0418">Kinase</keyword>
<keyword evidence="10" id="KW-0902">Two-component regulatory system</keyword>
<evidence type="ECO:0000259" key="15">
    <source>
        <dbReference type="PROSITE" id="PS50885"/>
    </source>
</evidence>
<dbReference type="RefSeq" id="WP_136372672.1">
    <property type="nucleotide sequence ID" value="NZ_SSOB01000041.1"/>
</dbReference>
<dbReference type="Pfam" id="PF00672">
    <property type="entry name" value="HAMP"/>
    <property type="match status" value="1"/>
</dbReference>
<evidence type="ECO:0000256" key="10">
    <source>
        <dbReference type="ARBA" id="ARBA00023012"/>
    </source>
</evidence>
<evidence type="ECO:0000256" key="6">
    <source>
        <dbReference type="ARBA" id="ARBA00022679"/>
    </source>
</evidence>